<evidence type="ECO:0000313" key="2">
    <source>
        <dbReference type="EMBL" id="OWZ16435.1"/>
    </source>
</evidence>
<sequence length="191" mass="21605">MEGFLLGQRDEITRLEGEISTLTHDAGDDPEGLRAQILQLRTERNDFERHTVSTREDLLYTEADLDRLHREAAHSSDEIGDMQEHVRVFEHENNDARSESTTALASYDRNSSSLTNPQPDRGGSPLGGMTRLVQAHQDHVLADFALTRATLPHVTSDRDRALRQLAQTTEDRDRALVDRDWALQLRNQAAP</sequence>
<feature type="compositionally biased region" description="Polar residues" evidence="1">
    <location>
        <begin position="99"/>
        <end position="118"/>
    </location>
</feature>
<dbReference type="EMBL" id="NBNE01000934">
    <property type="protein sequence ID" value="OWZ16435.1"/>
    <property type="molecule type" value="Genomic_DNA"/>
</dbReference>
<accession>A0A225WFN3</accession>
<evidence type="ECO:0000313" key="3">
    <source>
        <dbReference type="Proteomes" id="UP000198211"/>
    </source>
</evidence>
<keyword evidence="3" id="KW-1185">Reference proteome</keyword>
<organism evidence="2 3">
    <name type="scientific">Phytophthora megakarya</name>
    <dbReference type="NCBI Taxonomy" id="4795"/>
    <lineage>
        <taxon>Eukaryota</taxon>
        <taxon>Sar</taxon>
        <taxon>Stramenopiles</taxon>
        <taxon>Oomycota</taxon>
        <taxon>Peronosporomycetes</taxon>
        <taxon>Peronosporales</taxon>
        <taxon>Peronosporaceae</taxon>
        <taxon>Phytophthora</taxon>
    </lineage>
</organism>
<gene>
    <name evidence="2" type="ORF">PHMEG_0009772</name>
</gene>
<protein>
    <submittedName>
        <fullName evidence="2">Uncharacterized protein</fullName>
    </submittedName>
</protein>
<proteinExistence type="predicted"/>
<dbReference type="Proteomes" id="UP000198211">
    <property type="component" value="Unassembled WGS sequence"/>
</dbReference>
<dbReference type="AlphaFoldDB" id="A0A225WFN3"/>
<feature type="region of interest" description="Disordered" evidence="1">
    <location>
        <begin position="92"/>
        <end position="129"/>
    </location>
</feature>
<evidence type="ECO:0000256" key="1">
    <source>
        <dbReference type="SAM" id="MobiDB-lite"/>
    </source>
</evidence>
<name>A0A225WFN3_9STRA</name>
<comment type="caution">
    <text evidence="2">The sequence shown here is derived from an EMBL/GenBank/DDBJ whole genome shotgun (WGS) entry which is preliminary data.</text>
</comment>
<reference evidence="3" key="1">
    <citation type="submission" date="2017-03" db="EMBL/GenBank/DDBJ databases">
        <title>Phytopthora megakarya and P. palmivora, two closely related causual agents of cacao black pod achieved similar genome size and gene model numbers by different mechanisms.</title>
        <authorList>
            <person name="Ali S."/>
            <person name="Shao J."/>
            <person name="Larry D.J."/>
            <person name="Kronmiller B."/>
            <person name="Shen D."/>
            <person name="Strem M.D."/>
            <person name="Melnick R.L."/>
            <person name="Guiltinan M.J."/>
            <person name="Tyler B.M."/>
            <person name="Meinhardt L.W."/>
            <person name="Bailey B.A."/>
        </authorList>
    </citation>
    <scope>NUCLEOTIDE SEQUENCE [LARGE SCALE GENOMIC DNA]</scope>
    <source>
        <strain evidence="3">zdho120</strain>
    </source>
</reference>